<reference evidence="2 3" key="1">
    <citation type="submission" date="2022-05" db="EMBL/GenBank/DDBJ databases">
        <title>Chromosome-level reference genomes for two strains of Caenorhabditis briggsae: an improved platform for comparative genomics.</title>
        <authorList>
            <person name="Stevens L."/>
            <person name="Andersen E.C."/>
        </authorList>
    </citation>
    <scope>NUCLEOTIDE SEQUENCE [LARGE SCALE GENOMIC DNA]</scope>
    <source>
        <strain evidence="2">QX1410_ONT</strain>
        <tissue evidence="2">Whole-organism</tissue>
    </source>
</reference>
<organism evidence="2 3">
    <name type="scientific">Caenorhabditis briggsae</name>
    <dbReference type="NCBI Taxonomy" id="6238"/>
    <lineage>
        <taxon>Eukaryota</taxon>
        <taxon>Metazoa</taxon>
        <taxon>Ecdysozoa</taxon>
        <taxon>Nematoda</taxon>
        <taxon>Chromadorea</taxon>
        <taxon>Rhabditida</taxon>
        <taxon>Rhabditina</taxon>
        <taxon>Rhabditomorpha</taxon>
        <taxon>Rhabditoidea</taxon>
        <taxon>Rhabditidae</taxon>
        <taxon>Peloderinae</taxon>
        <taxon>Caenorhabditis</taxon>
    </lineage>
</organism>
<protein>
    <recommendedName>
        <fullName evidence="4">C2H2-type domain-containing protein</fullName>
    </recommendedName>
</protein>
<feature type="region of interest" description="Disordered" evidence="1">
    <location>
        <begin position="166"/>
        <end position="186"/>
    </location>
</feature>
<accession>A0AAE8ZU65</accession>
<evidence type="ECO:0000313" key="3">
    <source>
        <dbReference type="Proteomes" id="UP000827892"/>
    </source>
</evidence>
<dbReference type="Proteomes" id="UP000827892">
    <property type="component" value="Chromosome X"/>
</dbReference>
<feature type="region of interest" description="Disordered" evidence="1">
    <location>
        <begin position="124"/>
        <end position="143"/>
    </location>
</feature>
<gene>
    <name evidence="2" type="ORF">L3Y34_011375</name>
</gene>
<evidence type="ECO:0000256" key="1">
    <source>
        <dbReference type="SAM" id="MobiDB-lite"/>
    </source>
</evidence>
<sequence length="186" mass="21950">MNPTVSQLHLSTIIECKISIQIHMDMVHHQILVYNILLSTYPSDTESDAKMKIRLYIHWRKDWTNPECIVKNCNKSFAGFRLLRTHLKKCQVNRNDRMECKNCEKDYGEIVQILPHWTHLLGKKSRKRNAPERSNSLPQPPQFRLQIGSNQFLTVPQFDQLHDVFIDSKQRSQAPTGPQMMKREKR</sequence>
<evidence type="ECO:0000313" key="2">
    <source>
        <dbReference type="EMBL" id="ULT81427.1"/>
    </source>
</evidence>
<dbReference type="EMBL" id="CP090896">
    <property type="protein sequence ID" value="ULT81427.1"/>
    <property type="molecule type" value="Genomic_DNA"/>
</dbReference>
<proteinExistence type="predicted"/>
<evidence type="ECO:0008006" key="4">
    <source>
        <dbReference type="Google" id="ProtNLM"/>
    </source>
</evidence>
<name>A0AAE8ZU65_CAEBR</name>
<dbReference type="AlphaFoldDB" id="A0AAE8ZU65"/>